<gene>
    <name evidence="1" type="ORF">BT96DRAFT_1095906</name>
</gene>
<accession>A0A6A4HUC5</accession>
<dbReference type="AlphaFoldDB" id="A0A6A4HUC5"/>
<evidence type="ECO:0000313" key="1">
    <source>
        <dbReference type="EMBL" id="KAE9400908.1"/>
    </source>
</evidence>
<proteinExistence type="predicted"/>
<evidence type="ECO:0000313" key="2">
    <source>
        <dbReference type="Proteomes" id="UP000799118"/>
    </source>
</evidence>
<organism evidence="1 2">
    <name type="scientific">Gymnopus androsaceus JB14</name>
    <dbReference type="NCBI Taxonomy" id="1447944"/>
    <lineage>
        <taxon>Eukaryota</taxon>
        <taxon>Fungi</taxon>
        <taxon>Dikarya</taxon>
        <taxon>Basidiomycota</taxon>
        <taxon>Agaricomycotina</taxon>
        <taxon>Agaricomycetes</taxon>
        <taxon>Agaricomycetidae</taxon>
        <taxon>Agaricales</taxon>
        <taxon>Marasmiineae</taxon>
        <taxon>Omphalotaceae</taxon>
        <taxon>Gymnopus</taxon>
    </lineage>
</organism>
<dbReference type="EMBL" id="ML769452">
    <property type="protein sequence ID" value="KAE9400908.1"/>
    <property type="molecule type" value="Genomic_DNA"/>
</dbReference>
<reference evidence="1" key="1">
    <citation type="journal article" date="2019" name="Environ. Microbiol.">
        <title>Fungal ecological strategies reflected in gene transcription - a case study of two litter decomposers.</title>
        <authorList>
            <person name="Barbi F."/>
            <person name="Kohler A."/>
            <person name="Barry K."/>
            <person name="Baskaran P."/>
            <person name="Daum C."/>
            <person name="Fauchery L."/>
            <person name="Ihrmark K."/>
            <person name="Kuo A."/>
            <person name="LaButti K."/>
            <person name="Lipzen A."/>
            <person name="Morin E."/>
            <person name="Grigoriev I.V."/>
            <person name="Henrissat B."/>
            <person name="Lindahl B."/>
            <person name="Martin F."/>
        </authorList>
    </citation>
    <scope>NUCLEOTIDE SEQUENCE</scope>
    <source>
        <strain evidence="1">JB14</strain>
    </source>
</reference>
<keyword evidence="2" id="KW-1185">Reference proteome</keyword>
<protein>
    <submittedName>
        <fullName evidence="1">Uncharacterized protein</fullName>
    </submittedName>
</protein>
<name>A0A6A4HUC5_9AGAR</name>
<sequence length="124" mass="14820">MQQFIQVFGRIIWDATPHLYLSGVPFMPRDSVILQQFISKLDKSLVVCRGQKHNCSTDWAHIHCIFSHLFTKWQEDCIWILGPDTVHLECRDWNDHWRATARAQIQCIFSCLFTRWQEDCIWIL</sequence>
<dbReference type="Proteomes" id="UP000799118">
    <property type="component" value="Unassembled WGS sequence"/>
</dbReference>